<dbReference type="InterPro" id="IPR013094">
    <property type="entry name" value="AB_hydrolase_3"/>
</dbReference>
<dbReference type="EMBL" id="BAAALG010000004">
    <property type="protein sequence ID" value="GAA1097498.1"/>
    <property type="molecule type" value="Genomic_DNA"/>
</dbReference>
<evidence type="ECO:0000256" key="1">
    <source>
        <dbReference type="SAM" id="SignalP"/>
    </source>
</evidence>
<comment type="caution">
    <text evidence="3">The sequence shown here is derived from an EMBL/GenBank/DDBJ whole genome shotgun (WGS) entry which is preliminary data.</text>
</comment>
<dbReference type="Pfam" id="PF07859">
    <property type="entry name" value="Abhydrolase_3"/>
    <property type="match status" value="1"/>
</dbReference>
<accession>A0ABP4EBM6</accession>
<name>A0ABP4EBM6_9ACTN</name>
<gene>
    <name evidence="3" type="ORF">GCM10009668_13240</name>
</gene>
<keyword evidence="4" id="KW-1185">Reference proteome</keyword>
<dbReference type="Gene3D" id="3.40.50.1820">
    <property type="entry name" value="alpha/beta hydrolase"/>
    <property type="match status" value="1"/>
</dbReference>
<protein>
    <recommendedName>
        <fullName evidence="2">Alpha/beta hydrolase fold-3 domain-containing protein</fullName>
    </recommendedName>
</protein>
<feature type="signal peptide" evidence="1">
    <location>
        <begin position="1"/>
        <end position="28"/>
    </location>
</feature>
<feature type="domain" description="Alpha/beta hydrolase fold-3" evidence="2">
    <location>
        <begin position="117"/>
        <end position="182"/>
    </location>
</feature>
<reference evidence="4" key="1">
    <citation type="journal article" date="2019" name="Int. J. Syst. Evol. Microbiol.">
        <title>The Global Catalogue of Microorganisms (GCM) 10K type strain sequencing project: providing services to taxonomists for standard genome sequencing and annotation.</title>
        <authorList>
            <consortium name="The Broad Institute Genomics Platform"/>
            <consortium name="The Broad Institute Genome Sequencing Center for Infectious Disease"/>
            <person name="Wu L."/>
            <person name="Ma J."/>
        </authorList>
    </citation>
    <scope>NUCLEOTIDE SEQUENCE [LARGE SCALE GENOMIC DNA]</scope>
    <source>
        <strain evidence="4">JCM 13008</strain>
    </source>
</reference>
<feature type="chain" id="PRO_5045591447" description="Alpha/beta hydrolase fold-3 domain-containing protein" evidence="1">
    <location>
        <begin position="29"/>
        <end position="318"/>
    </location>
</feature>
<dbReference type="InterPro" id="IPR029058">
    <property type="entry name" value="AB_hydrolase_fold"/>
</dbReference>
<dbReference type="SUPFAM" id="SSF53474">
    <property type="entry name" value="alpha/beta-Hydrolases"/>
    <property type="match status" value="1"/>
</dbReference>
<sequence>MLKPLGAALSALFITATALAVTSSPSQAAETACSSYSSATSTCTNTDAVIAGTTYSVDWYQPTGASSGLMLLQHGFSRDCGHLRGTSKAIAEKGVTVLCINADMTGGNPALADQVGDWLAARAITPPKGKALPAHYIVGGHSAGGHFASEVGQRLAGNGYPNLKGAVLFDPVASTDFSANLQAISDDGARPVLAVAARPSVTNLFNNSFGALNDLDSPFVGIQLVWTGYALGMPYGGSCHTDVEGENTDFIGTAGALCSPNATQTARLRDFGSAWAKDLATGTTTSAYYCTDDTVVATCGSKVKELVDRSLPLAAPIR</sequence>
<proteinExistence type="predicted"/>
<dbReference type="RefSeq" id="WP_343992594.1">
    <property type="nucleotide sequence ID" value="NZ_BAAALG010000004.1"/>
</dbReference>
<organism evidence="3 4">
    <name type="scientific">Nocardioides dubius</name>
    <dbReference type="NCBI Taxonomy" id="317019"/>
    <lineage>
        <taxon>Bacteria</taxon>
        <taxon>Bacillati</taxon>
        <taxon>Actinomycetota</taxon>
        <taxon>Actinomycetes</taxon>
        <taxon>Propionibacteriales</taxon>
        <taxon>Nocardioidaceae</taxon>
        <taxon>Nocardioides</taxon>
    </lineage>
</organism>
<evidence type="ECO:0000259" key="2">
    <source>
        <dbReference type="Pfam" id="PF07859"/>
    </source>
</evidence>
<evidence type="ECO:0000313" key="4">
    <source>
        <dbReference type="Proteomes" id="UP001501581"/>
    </source>
</evidence>
<dbReference type="Proteomes" id="UP001501581">
    <property type="component" value="Unassembled WGS sequence"/>
</dbReference>
<keyword evidence="1" id="KW-0732">Signal</keyword>
<evidence type="ECO:0000313" key="3">
    <source>
        <dbReference type="EMBL" id="GAA1097498.1"/>
    </source>
</evidence>